<dbReference type="RefSeq" id="WP_117508003.1">
    <property type="nucleotide sequence ID" value="NZ_SLUK01000001.1"/>
</dbReference>
<dbReference type="EMBL" id="SLUK01000001">
    <property type="protein sequence ID" value="TCL45088.1"/>
    <property type="molecule type" value="Genomic_DNA"/>
</dbReference>
<comment type="caution">
    <text evidence="2">The sequence shown here is derived from an EMBL/GenBank/DDBJ whole genome shotgun (WGS) entry which is preliminary data.</text>
</comment>
<feature type="transmembrane region" description="Helical" evidence="1">
    <location>
        <begin position="188"/>
        <end position="207"/>
    </location>
</feature>
<feature type="transmembrane region" description="Helical" evidence="1">
    <location>
        <begin position="15"/>
        <end position="34"/>
    </location>
</feature>
<feature type="transmembrane region" description="Helical" evidence="1">
    <location>
        <begin position="334"/>
        <end position="353"/>
    </location>
</feature>
<sequence>MEVFVQSLQQYVSSISIHTVILSVTMIFMLVGAVDRIRKNRHGYGEKFEEGFKAMGPLSLAMIGMLVLTPILRQLLEPVLTPVYQFFGASPAMFGGTLLACDMGGYPLAMQLAGPDEAIGQFSGILLGSMLGCTIVGSVPIGLGILKKEDRPYFAYGIMVGMVTIPIGMLAGWAVMLFTGYPIGFVSMLKNLLPVLLIALLIILGLWKKPMAMLRGFTIFGKGLTALITLSLAAAVLQYETGLRFPLLWQMVEPGDSGVSPLIEALQIVGLIAIVLIGAFPMVEFITRHFSKALGVLGRKLGLDESGCAGMVASLANGIATFGLIEKMDPRSKLINIAFLVSASCVIGDHLGFTAGVSPGMIPAMIAGKLAAGVTAVILACAMAPMLLEKIGDQKS</sequence>
<feature type="transmembrane region" description="Helical" evidence="1">
    <location>
        <begin position="219"/>
        <end position="239"/>
    </location>
</feature>
<dbReference type="PIRSF" id="PIRSF019466">
    <property type="entry name" value="EutH"/>
    <property type="match status" value="1"/>
</dbReference>
<organism evidence="2 3">
    <name type="scientific">Harryflintia acetispora</name>
    <dbReference type="NCBI Taxonomy" id="1849041"/>
    <lineage>
        <taxon>Bacteria</taxon>
        <taxon>Bacillati</taxon>
        <taxon>Bacillota</taxon>
        <taxon>Clostridia</taxon>
        <taxon>Eubacteriales</taxon>
        <taxon>Oscillospiraceae</taxon>
        <taxon>Harryflintia</taxon>
    </lineage>
</organism>
<dbReference type="GO" id="GO:0034228">
    <property type="term" value="F:ethanolamine transmembrane transporter activity"/>
    <property type="evidence" value="ECO:0007669"/>
    <property type="project" value="InterPro"/>
</dbReference>
<keyword evidence="1" id="KW-0812">Transmembrane</keyword>
<dbReference type="PANTHER" id="PTHR40089:SF1">
    <property type="entry name" value="ETHANOLAMINE PERMEASE EUTH-RELATED"/>
    <property type="match status" value="1"/>
</dbReference>
<feature type="transmembrane region" description="Helical" evidence="1">
    <location>
        <begin position="125"/>
        <end position="146"/>
    </location>
</feature>
<feature type="transmembrane region" description="Helical" evidence="1">
    <location>
        <begin position="365"/>
        <end position="388"/>
    </location>
</feature>
<dbReference type="AlphaFoldDB" id="A0A9X8ULF9"/>
<keyword evidence="1" id="KW-0472">Membrane</keyword>
<evidence type="ECO:0000313" key="2">
    <source>
        <dbReference type="EMBL" id="TCL45088.1"/>
    </source>
</evidence>
<dbReference type="OrthoDB" id="9778282at2"/>
<dbReference type="GO" id="GO:0005886">
    <property type="term" value="C:plasma membrane"/>
    <property type="evidence" value="ECO:0007669"/>
    <property type="project" value="TreeGrafter"/>
</dbReference>
<reference evidence="2 3" key="1">
    <citation type="submission" date="2019-03" db="EMBL/GenBank/DDBJ databases">
        <title>Genomic Encyclopedia of Type Strains, Phase IV (KMG-IV): sequencing the most valuable type-strain genomes for metagenomic binning, comparative biology and taxonomic classification.</title>
        <authorList>
            <person name="Goeker M."/>
        </authorList>
    </citation>
    <scope>NUCLEOTIDE SEQUENCE [LARGE SCALE GENOMIC DNA]</scope>
    <source>
        <strain evidence="2 3">DSM 100433</strain>
    </source>
</reference>
<dbReference type="Pfam" id="PF04346">
    <property type="entry name" value="EutH"/>
    <property type="match status" value="1"/>
</dbReference>
<dbReference type="PANTHER" id="PTHR40089">
    <property type="entry name" value="ETHANOLAMINE UTILIZATION PROTEIN EUTH"/>
    <property type="match status" value="1"/>
</dbReference>
<name>A0A9X8ULF9_9FIRM</name>
<evidence type="ECO:0000256" key="1">
    <source>
        <dbReference type="SAM" id="Phobius"/>
    </source>
</evidence>
<gene>
    <name evidence="2" type="ORF">EDD78_10166</name>
</gene>
<keyword evidence="3" id="KW-1185">Reference proteome</keyword>
<protein>
    <submittedName>
        <fullName evidence="2">Ethanolamine transporter</fullName>
    </submittedName>
</protein>
<evidence type="ECO:0000313" key="3">
    <source>
        <dbReference type="Proteomes" id="UP000294682"/>
    </source>
</evidence>
<feature type="transmembrane region" description="Helical" evidence="1">
    <location>
        <begin position="153"/>
        <end position="176"/>
    </location>
</feature>
<keyword evidence="1" id="KW-1133">Transmembrane helix</keyword>
<accession>A0A9X8ULF9</accession>
<feature type="transmembrane region" description="Helical" evidence="1">
    <location>
        <begin position="54"/>
        <end position="72"/>
    </location>
</feature>
<feature type="transmembrane region" description="Helical" evidence="1">
    <location>
        <begin position="259"/>
        <end position="283"/>
    </location>
</feature>
<proteinExistence type="predicted"/>
<dbReference type="Proteomes" id="UP000294682">
    <property type="component" value="Unassembled WGS sequence"/>
</dbReference>
<dbReference type="InterPro" id="IPR007441">
    <property type="entry name" value="EutH"/>
</dbReference>